<dbReference type="Proteomes" id="UP001145114">
    <property type="component" value="Unassembled WGS sequence"/>
</dbReference>
<name>A0ACC1HME3_9FUNG</name>
<sequence>MSGSPTDPLRIDTNVVSAANNGGKTSSGSTMWNDDGLPALSHDNGNATGDERIHTAPPDCHTHELSHSADNTVRTPPGPCRRHIVRISSSQYHPARSSSNLQQYCPNNNGHKSYPNKQEDISNPPPTASQEDNTIVVKPGVQITSQCQHLFPDYEHKKIWHLSKRSSAYQLCE</sequence>
<reference evidence="1" key="1">
    <citation type="submission" date="2022-06" db="EMBL/GenBank/DDBJ databases">
        <title>Phylogenomic reconstructions and comparative analyses of Kickxellomycotina fungi.</title>
        <authorList>
            <person name="Reynolds N.K."/>
            <person name="Stajich J.E."/>
            <person name="Barry K."/>
            <person name="Grigoriev I.V."/>
            <person name="Crous P."/>
            <person name="Smith M.E."/>
        </authorList>
    </citation>
    <scope>NUCLEOTIDE SEQUENCE</scope>
    <source>
        <strain evidence="1">RSA 2271</strain>
    </source>
</reference>
<proteinExistence type="predicted"/>
<evidence type="ECO:0000313" key="1">
    <source>
        <dbReference type="EMBL" id="KAJ1676452.1"/>
    </source>
</evidence>
<organism evidence="1 2">
    <name type="scientific">Spiromyces aspiralis</name>
    <dbReference type="NCBI Taxonomy" id="68401"/>
    <lineage>
        <taxon>Eukaryota</taxon>
        <taxon>Fungi</taxon>
        <taxon>Fungi incertae sedis</taxon>
        <taxon>Zoopagomycota</taxon>
        <taxon>Kickxellomycotina</taxon>
        <taxon>Kickxellomycetes</taxon>
        <taxon>Kickxellales</taxon>
        <taxon>Kickxellaceae</taxon>
        <taxon>Spiromyces</taxon>
    </lineage>
</organism>
<evidence type="ECO:0000313" key="2">
    <source>
        <dbReference type="Proteomes" id="UP001145114"/>
    </source>
</evidence>
<accession>A0ACC1HME3</accession>
<keyword evidence="2" id="KW-1185">Reference proteome</keyword>
<gene>
    <name evidence="1" type="ORF">EV182_008171</name>
</gene>
<feature type="non-terminal residue" evidence="1">
    <location>
        <position position="173"/>
    </location>
</feature>
<dbReference type="EMBL" id="JAMZIH010004086">
    <property type="protein sequence ID" value="KAJ1676452.1"/>
    <property type="molecule type" value="Genomic_DNA"/>
</dbReference>
<protein>
    <submittedName>
        <fullName evidence="1">Uncharacterized protein</fullName>
    </submittedName>
</protein>
<comment type="caution">
    <text evidence="1">The sequence shown here is derived from an EMBL/GenBank/DDBJ whole genome shotgun (WGS) entry which is preliminary data.</text>
</comment>